<dbReference type="KEGG" id="cra:CTO_0848"/>
<evidence type="ECO:0000313" key="2">
    <source>
        <dbReference type="Proteomes" id="UP000009287"/>
    </source>
</evidence>
<organism evidence="1 2">
    <name type="scientific">Chlamydia trachomatis serovar A (strain A2497)</name>
    <dbReference type="NCBI Taxonomy" id="580047"/>
    <lineage>
        <taxon>Bacteria</taxon>
        <taxon>Pseudomonadati</taxon>
        <taxon>Chlamydiota</taxon>
        <taxon>Chlamydiia</taxon>
        <taxon>Chlamydiales</taxon>
        <taxon>Chlamydiaceae</taxon>
        <taxon>Chlamydia/Chlamydophila group</taxon>
        <taxon>Chlamydia</taxon>
    </lineage>
</organism>
<gene>
    <name evidence="1" type="ordered locus">CTO_0848</name>
</gene>
<evidence type="ECO:0000313" key="1">
    <source>
        <dbReference type="EMBL" id="AEP34942.1"/>
    </source>
</evidence>
<dbReference type="EMBL" id="CP002401">
    <property type="protein sequence ID" value="AEP34942.1"/>
    <property type="molecule type" value="Genomic_DNA"/>
</dbReference>
<accession>G4NMA2</accession>
<dbReference type="AlphaFoldDB" id="G4NMA2"/>
<dbReference type="Proteomes" id="UP000009287">
    <property type="component" value="Chromosome"/>
</dbReference>
<sequence>MPSKEFRKEKISKRSLFFLPSKIALHFYTSFEKIF</sequence>
<protein>
    <submittedName>
        <fullName evidence="1">Uncharacterized protein</fullName>
    </submittedName>
</protein>
<name>G4NMA2_CHLT4</name>
<reference evidence="1 2" key="1">
    <citation type="journal article" date="2011" name="J. Exp. Med.">
        <title>A live-attenuated chlamydial vaccine protects against trachoma in nonhuman primates.</title>
        <authorList>
            <person name="Kari L."/>
            <person name="Whitmire W.M."/>
            <person name="Olivares-Zavaleta N."/>
            <person name="Goheen M.M."/>
            <person name="Taylor L.D."/>
            <person name="Carlson J.H."/>
            <person name="Sturdevant G.L."/>
            <person name="Lu C."/>
            <person name="Bakios L.E."/>
            <person name="Randall L.B."/>
            <person name="Parnell M.J."/>
            <person name="Zhong G."/>
            <person name="Caldwell H.D."/>
        </authorList>
    </citation>
    <scope>NUCLEOTIDE SEQUENCE [LARGE SCALE GENOMIC DNA]</scope>
    <source>
        <strain evidence="1 2">A2497</strain>
    </source>
</reference>
<proteinExistence type="predicted"/>